<dbReference type="Proteomes" id="UP000250163">
    <property type="component" value="Chromosome MORIYA"/>
</dbReference>
<protein>
    <submittedName>
        <fullName evidence="1">Uncharacterized protein</fullName>
    </submittedName>
</protein>
<proteinExistence type="predicted"/>
<evidence type="ECO:0000313" key="1">
    <source>
        <dbReference type="EMBL" id="SQD79519.1"/>
    </source>
</evidence>
<sequence>MPTMTEQDVIDQELTEQQMLDFISDMFINQMPFNDLLGMRITYQHG</sequence>
<accession>A0A330LS88</accession>
<organism evidence="1 2">
    <name type="scientific">Moritella yayanosii</name>
    <dbReference type="NCBI Taxonomy" id="69539"/>
    <lineage>
        <taxon>Bacteria</taxon>
        <taxon>Pseudomonadati</taxon>
        <taxon>Pseudomonadota</taxon>
        <taxon>Gammaproteobacteria</taxon>
        <taxon>Alteromonadales</taxon>
        <taxon>Moritellaceae</taxon>
        <taxon>Moritella</taxon>
    </lineage>
</organism>
<gene>
    <name evidence="1" type="ORF">MORIYA_3063</name>
</gene>
<dbReference type="KEGG" id="mya:MORIYA_3063"/>
<name>A0A330LS88_9GAMM</name>
<reference evidence="2" key="1">
    <citation type="submission" date="2018-05" db="EMBL/GenBank/DDBJ databases">
        <authorList>
            <person name="Cea G.-C."/>
            <person name="William W."/>
        </authorList>
    </citation>
    <scope>NUCLEOTIDE SEQUENCE [LARGE SCALE GENOMIC DNA]</scope>
    <source>
        <strain evidence="2">DB21MT 5</strain>
    </source>
</reference>
<dbReference type="AlphaFoldDB" id="A0A330LS88"/>
<evidence type="ECO:0000313" key="2">
    <source>
        <dbReference type="Proteomes" id="UP000250163"/>
    </source>
</evidence>
<dbReference type="EMBL" id="LS483250">
    <property type="protein sequence ID" value="SQD79519.1"/>
    <property type="molecule type" value="Genomic_DNA"/>
</dbReference>
<keyword evidence="2" id="KW-1185">Reference proteome</keyword>